<name>A0A2I4DEJ6_JUGRE</name>
<reference evidence="2" key="1">
    <citation type="submission" date="2025-08" db="UniProtKB">
        <authorList>
            <consortium name="RefSeq"/>
        </authorList>
    </citation>
    <scope>IDENTIFICATION</scope>
    <source>
        <tissue evidence="2">Leaves</tissue>
    </source>
</reference>
<organism evidence="1 2">
    <name type="scientific">Juglans regia</name>
    <name type="common">English walnut</name>
    <dbReference type="NCBI Taxonomy" id="51240"/>
    <lineage>
        <taxon>Eukaryota</taxon>
        <taxon>Viridiplantae</taxon>
        <taxon>Streptophyta</taxon>
        <taxon>Embryophyta</taxon>
        <taxon>Tracheophyta</taxon>
        <taxon>Spermatophyta</taxon>
        <taxon>Magnoliopsida</taxon>
        <taxon>eudicotyledons</taxon>
        <taxon>Gunneridae</taxon>
        <taxon>Pentapetalae</taxon>
        <taxon>rosids</taxon>
        <taxon>fabids</taxon>
        <taxon>Fagales</taxon>
        <taxon>Juglandaceae</taxon>
        <taxon>Juglans</taxon>
    </lineage>
</organism>
<evidence type="ECO:0000313" key="2">
    <source>
        <dbReference type="RefSeq" id="XP_018805574.1"/>
    </source>
</evidence>
<dbReference type="AlphaFoldDB" id="A0A2I4DEJ6"/>
<proteinExistence type="predicted"/>
<keyword evidence="1" id="KW-1185">Reference proteome</keyword>
<accession>A0A2I4DEJ6</accession>
<dbReference type="PANTHER" id="PTHR47481">
    <property type="match status" value="1"/>
</dbReference>
<dbReference type="OrthoDB" id="1912561at2759"/>
<dbReference type="RefSeq" id="XP_018805574.1">
    <property type="nucleotide sequence ID" value="XM_018950029.1"/>
</dbReference>
<dbReference type="Proteomes" id="UP000235220">
    <property type="component" value="Chromosome 7"/>
</dbReference>
<dbReference type="PANTHER" id="PTHR47481:SF10">
    <property type="entry name" value="COPIA-LIKE POLYPROTEIN_RETROTRANSPOSON"/>
    <property type="match status" value="1"/>
</dbReference>
<dbReference type="GeneID" id="108979357"/>
<dbReference type="Gramene" id="Jr07_17500_p1">
    <property type="protein sequence ID" value="cds.Jr07_17500_p1"/>
    <property type="gene ID" value="Jr07_17500"/>
</dbReference>
<sequence>MAHEMFHHLKHHKGEKCQMALKLDMEKAFDFIEWNFLFAVMRVLGFNSTWINLIKECISTASFSILINGSPKGFFNAQRGLQQDYNDNENSGIVPLLTWYQSCSTSSLIDPWPRTQVQITAYLRGQDLYCYVDGSLPSPPKFLEPTKPNPEFLTWTRVDQLVLSVLFSSLSDSILGHVLSSSTAQALWLTLNSMFTSHSQAKEFQVRFQLTNLSRGDQSISDYFGKVRSLADTLAAIGSPLHDKEVVTYLLSGLGPTYESFVTSVTTRSDPLTTHELYQLLLIHENRMSHNLKNIFDPSVNYTTSAGRDQRGGRSYFRGGRQGKG</sequence>
<dbReference type="Pfam" id="PF14223">
    <property type="entry name" value="Retrotran_gag_2"/>
    <property type="match status" value="1"/>
</dbReference>
<evidence type="ECO:0000313" key="1">
    <source>
        <dbReference type="Proteomes" id="UP000235220"/>
    </source>
</evidence>
<gene>
    <name evidence="2" type="primary">LOC108979357</name>
</gene>
<dbReference type="KEGG" id="jre:108979357"/>
<protein>
    <submittedName>
        <fullName evidence="2">Uncharacterized protein LOC108979357</fullName>
    </submittedName>
</protein>